<evidence type="ECO:0000313" key="1">
    <source>
        <dbReference type="EMBL" id="KAF2476576.1"/>
    </source>
</evidence>
<comment type="caution">
    <text evidence="1">The sequence shown here is derived from an EMBL/GenBank/DDBJ whole genome shotgun (WGS) entry which is preliminary data.</text>
</comment>
<sequence>MGQSVTRLPDLPIRESKAPRSQRAANSAPRQRRPNSNIDATRVPLKSILRSSSPQSRNRRRSLSNIDATRNPLKSTVRSSSPQSRAQRRSRALSEIDSNYRQAAASAWTRHYHGHHHHGNHHDREWKARSARDPGRPSHRYRDRSPEIYREDRVDRSTTDRKAKQRASYLNPESPSAHTASTKKSRPKSGITVSEGIELEDLGPKNDCMVCAESLPLRRFPKRPPTAQCTHEINTCKRCLRNWIRSEFQSKVWDQINCPECRIRMDYEDIRQFAPSEVFRRYDRLSTKAALEAIPGFRWCPGKGCRSGQVHDENNLTPKFKCVDCRVEYCVVHNRRWHKGETCAEYDYRTDGRIKKAEEEASRKWIKTTAKKCPSCKYNIEKLYGCDHMTCTKCRHEFCWVCLAPYDPIRNQGNRHHRPNCSHYG</sequence>
<dbReference type="Proteomes" id="UP000799755">
    <property type="component" value="Unassembled WGS sequence"/>
</dbReference>
<accession>A0ACB6RBP8</accession>
<dbReference type="EMBL" id="MU003494">
    <property type="protein sequence ID" value="KAF2476576.1"/>
    <property type="molecule type" value="Genomic_DNA"/>
</dbReference>
<proteinExistence type="predicted"/>
<evidence type="ECO:0000313" key="2">
    <source>
        <dbReference type="Proteomes" id="UP000799755"/>
    </source>
</evidence>
<protein>
    <submittedName>
        <fullName evidence="1">Uncharacterized protein</fullName>
    </submittedName>
</protein>
<keyword evidence="2" id="KW-1185">Reference proteome</keyword>
<name>A0ACB6RBP8_9PLEO</name>
<gene>
    <name evidence="1" type="ORF">BDR25DRAFT_277819</name>
</gene>
<organism evidence="1 2">
    <name type="scientific">Lindgomyces ingoldianus</name>
    <dbReference type="NCBI Taxonomy" id="673940"/>
    <lineage>
        <taxon>Eukaryota</taxon>
        <taxon>Fungi</taxon>
        <taxon>Dikarya</taxon>
        <taxon>Ascomycota</taxon>
        <taxon>Pezizomycotina</taxon>
        <taxon>Dothideomycetes</taxon>
        <taxon>Pleosporomycetidae</taxon>
        <taxon>Pleosporales</taxon>
        <taxon>Lindgomycetaceae</taxon>
        <taxon>Lindgomyces</taxon>
    </lineage>
</organism>
<reference evidence="1" key="1">
    <citation type="journal article" date="2020" name="Stud. Mycol.">
        <title>101 Dothideomycetes genomes: a test case for predicting lifestyles and emergence of pathogens.</title>
        <authorList>
            <person name="Haridas S."/>
            <person name="Albert R."/>
            <person name="Binder M."/>
            <person name="Bloem J."/>
            <person name="Labutti K."/>
            <person name="Salamov A."/>
            <person name="Andreopoulos B."/>
            <person name="Baker S."/>
            <person name="Barry K."/>
            <person name="Bills G."/>
            <person name="Bluhm B."/>
            <person name="Cannon C."/>
            <person name="Castanera R."/>
            <person name="Culley D."/>
            <person name="Daum C."/>
            <person name="Ezra D."/>
            <person name="Gonzalez J."/>
            <person name="Henrissat B."/>
            <person name="Kuo A."/>
            <person name="Liang C."/>
            <person name="Lipzen A."/>
            <person name="Lutzoni F."/>
            <person name="Magnuson J."/>
            <person name="Mondo S."/>
            <person name="Nolan M."/>
            <person name="Ohm R."/>
            <person name="Pangilinan J."/>
            <person name="Park H.-J."/>
            <person name="Ramirez L."/>
            <person name="Alfaro M."/>
            <person name="Sun H."/>
            <person name="Tritt A."/>
            <person name="Yoshinaga Y."/>
            <person name="Zwiers L.-H."/>
            <person name="Turgeon B."/>
            <person name="Goodwin S."/>
            <person name="Spatafora J."/>
            <person name="Crous P."/>
            <person name="Grigoriev I."/>
        </authorList>
    </citation>
    <scope>NUCLEOTIDE SEQUENCE</scope>
    <source>
        <strain evidence="1">ATCC 200398</strain>
    </source>
</reference>